<dbReference type="EMBL" id="QEWQ01000002">
    <property type="protein sequence ID" value="PWD81590.1"/>
    <property type="molecule type" value="Genomic_DNA"/>
</dbReference>
<evidence type="ECO:0000313" key="2">
    <source>
        <dbReference type="Proteomes" id="UP000245020"/>
    </source>
</evidence>
<organism evidence="1 2">
    <name type="scientific">Ignatzschineria ureiclastica</name>
    <dbReference type="NCBI Taxonomy" id="472582"/>
    <lineage>
        <taxon>Bacteria</taxon>
        <taxon>Pseudomonadati</taxon>
        <taxon>Pseudomonadota</taxon>
        <taxon>Gammaproteobacteria</taxon>
        <taxon>Cardiobacteriales</taxon>
        <taxon>Ignatzschineriaceae</taxon>
        <taxon>Ignatzschineria</taxon>
    </lineage>
</organism>
<gene>
    <name evidence="1" type="ORF">DC083_03930</name>
</gene>
<comment type="caution">
    <text evidence="1">The sequence shown here is derived from an EMBL/GenBank/DDBJ whole genome shotgun (WGS) entry which is preliminary data.</text>
</comment>
<dbReference type="RefSeq" id="WP_109188943.1">
    <property type="nucleotide sequence ID" value="NZ_BMYA01000005.1"/>
</dbReference>
<dbReference type="OrthoDB" id="7055835at2"/>
<dbReference type="AlphaFoldDB" id="A0A2U2AG26"/>
<proteinExistence type="predicted"/>
<protein>
    <submittedName>
        <fullName evidence="1">Uncharacterized protein</fullName>
    </submittedName>
</protein>
<keyword evidence="2" id="KW-1185">Reference proteome</keyword>
<accession>A0A2U2AG26</accession>
<reference evidence="2" key="1">
    <citation type="submission" date="2018-05" db="EMBL/GenBank/DDBJ databases">
        <title>Ignatzschineria dubaiensis sp. nov., isolated from necrotic foot tissues of dromedaries (Camelus dromedarius) and associated maggots in Dubai, United Arab Emirates.</title>
        <authorList>
            <person name="Tsang C.C."/>
            <person name="Tang J.Y.M."/>
            <person name="Fong J.Y.H."/>
            <person name="Kinne J."/>
            <person name="Lee H.H."/>
            <person name="Joseph M."/>
            <person name="Jose S."/>
            <person name="Schuster R.K."/>
            <person name="Tang Y."/>
            <person name="Sivakumar S."/>
            <person name="Chen J.H.K."/>
            <person name="Teng J.L.L."/>
            <person name="Lau S.K.P."/>
            <person name="Wernery U."/>
            <person name="Woo P.C.Y."/>
        </authorList>
    </citation>
    <scope>NUCLEOTIDE SEQUENCE [LARGE SCALE GENOMIC DNA]</scope>
    <source>
        <strain evidence="2">KCTC 22644</strain>
    </source>
</reference>
<sequence>MINQNAKKQLLDRLEQHYISPLTEFYVESEVLKRKLEGRPPRRSVSMPDSWRGLRYQKTIGNMSAEDAYRRLEQFLNYLDQGVGLVFARDTQLEPHRSIPYFEWHQEDHLEGINQLIGQPHLLYFYKGNEEGLQQLIENMASYNISQSFSVIGTIPAPLQIILKNHQIRIIDNIEVPFIEQLLRTRSLTGFFNQGIDLILLDADGIYRKGFSRTEWLKNSDQLYQDYFKVNANESADKNLERSE</sequence>
<name>A0A2U2AG26_9GAMM</name>
<dbReference type="Proteomes" id="UP000245020">
    <property type="component" value="Unassembled WGS sequence"/>
</dbReference>
<evidence type="ECO:0000313" key="1">
    <source>
        <dbReference type="EMBL" id="PWD81590.1"/>
    </source>
</evidence>